<sequence length="1298" mass="138148">MRVNAGGGSAQTTGTGDAGRAAEEARRAAEAAAKAAAEAAKAAAEVARAQSLGQAEGPRQRAQAAAQQAQQAQQKAQTALDTLKKQPGAPRAEVARAEQALAQATQSARNAATAARTASTNTGSASTFTAASARPQAAAGPPGVTPGYTQAQAGKDADELHRAMKGGVTGLGTDEEAVFRILDKRSPADIAMIRQAFQEHHRLDLNSTIREELSGTDLQRANAILAGKSSNNGAAAIRQQTEGWIGGDKDAVIRTLQDAPPAERKAIARSFQQMYANEFRHVKASSPEEFMEKALSANLNDAQRSQLHHLLATTQASTPGKVTQLETATARSQVHDALQGFFGADSQKVFDTLDKLPPEQRQVLLKDTALQAELKSKLSPEDFSRTRGLLESNPASSDAAKIRGQQQGWFGADKSSILDVLKNTKPENMKALKAAYREQTGKSLESVVRGFGGNDAEVGLRYLHPAAPNDTQAQAQADAERLHRAMDRWGTDAGALREVLGNKSKAQINLISDAYQKKYGKDLRADLGSELSGRDHFEIVQQAFDQGAIDAKAPDAEQQQIARLRAQQTFEQSAGLGLVNKVQTVFKGESDSARLERMLGTAEKKLAQGDRVAASRLTGYATNDIKDVQTSKDSAADMAATAAVAVGTTAAVVLSGGAATPLAIAGYAAVGAGTRTATQMLIKGDSLGSEGIVQQMAVGAVEGATAVVPVPKGLGGATVTQGAEAAVKQTLGQQLRGTAVRSGWESGIGGAASGALDQALQDGTWDNGFAEGMSRVVQSSASNAVIGAVVGAGTGAGLETAGHALKPREVAVVANPAFEGRTTQAVYRDGRVRIEKGPNATDVDVQAHMATAKHLQGYEGPIGQVRKLRDRLNQALTGKPGYGTQGFESQLEVKKLKEMIHTLETQEAHIASSVQRLGEKANLSPVDLESIQREIGDLRKQLDAHSAQVDSLAPPRGFVAAQDVSKSDAAAKAAGMPPPPDGYFYRLKNDKFEVVRHGDLEKDKLLFDPETREFVRDDGVRIEPKFAAGTTPTEAFRQLGADKPDSDFGKWIATMEREGLANRDTLVQQLRADPGGLNFSTVRHELKEKYAQALLDRATDPKRLETMSAFQEVFAKTKDRQQALNAASHTEMLRLSEGLGASDKGSLGERWYVKTFDNGGFRTHVSITQAAAKEAGISLESGRVLDVLDGKVIRELKNVTTPLGLREKTQIQDLVVLAKSKFSVGEKPINSVTEVMLAPKGVKANAKWMHDMLNPENRLPLQFEIFNEKGVSKLITPENRDLLADPVRLENFLAGKAD</sequence>
<dbReference type="Pfam" id="PF00191">
    <property type="entry name" value="Annexin"/>
    <property type="match status" value="2"/>
</dbReference>
<evidence type="ECO:0000313" key="5">
    <source>
        <dbReference type="Proteomes" id="UP001221838"/>
    </source>
</evidence>
<feature type="region of interest" description="Disordered" evidence="3">
    <location>
        <begin position="1"/>
        <end position="156"/>
    </location>
</feature>
<evidence type="ECO:0000256" key="1">
    <source>
        <dbReference type="ARBA" id="ARBA00007831"/>
    </source>
</evidence>
<keyword evidence="2" id="KW-0677">Repeat</keyword>
<feature type="compositionally biased region" description="Low complexity" evidence="3">
    <location>
        <begin position="100"/>
        <end position="142"/>
    </location>
</feature>
<protein>
    <submittedName>
        <fullName evidence="4">Annexin</fullName>
    </submittedName>
</protein>
<dbReference type="PANTHER" id="PTHR10502:SF102">
    <property type="entry name" value="ANNEXIN B11"/>
    <property type="match status" value="1"/>
</dbReference>
<dbReference type="SUPFAM" id="SSF47874">
    <property type="entry name" value="Annexin"/>
    <property type="match status" value="3"/>
</dbReference>
<dbReference type="Gene3D" id="1.10.220.10">
    <property type="entry name" value="Annexin"/>
    <property type="match status" value="3"/>
</dbReference>
<reference evidence="4 5" key="1">
    <citation type="submission" date="2022-11" db="EMBL/GenBank/DDBJ databases">
        <title>Minimal conservation of predation-associated metabolite biosynthetic gene clusters underscores biosynthetic potential of Myxococcota including descriptions for ten novel species: Archangium lansinium sp. nov., Myxococcus landrumus sp. nov., Nannocystis bai.</title>
        <authorList>
            <person name="Ahearne A."/>
            <person name="Stevens C."/>
            <person name="Dowd S."/>
        </authorList>
    </citation>
    <scope>NUCLEOTIDE SEQUENCE [LARGE SCALE GENOMIC DNA]</scope>
    <source>
        <strain evidence="4 5">NCWAL01</strain>
    </source>
</reference>
<dbReference type="InterPro" id="IPR037104">
    <property type="entry name" value="Annexin_sf"/>
</dbReference>
<dbReference type="PROSITE" id="PS51897">
    <property type="entry name" value="ANNEXIN_2"/>
    <property type="match status" value="2"/>
</dbReference>
<dbReference type="Proteomes" id="UP001221838">
    <property type="component" value="Unassembled WGS sequence"/>
</dbReference>
<dbReference type="RefSeq" id="WP_272141916.1">
    <property type="nucleotide sequence ID" value="NZ_JAQNDM010000002.1"/>
</dbReference>
<organism evidence="4 5">
    <name type="scientific">Stigmatella ashevillensis</name>
    <dbReference type="NCBI Taxonomy" id="2995309"/>
    <lineage>
        <taxon>Bacteria</taxon>
        <taxon>Pseudomonadati</taxon>
        <taxon>Myxococcota</taxon>
        <taxon>Myxococcia</taxon>
        <taxon>Myxococcales</taxon>
        <taxon>Cystobacterineae</taxon>
        <taxon>Archangiaceae</taxon>
        <taxon>Stigmatella</taxon>
    </lineage>
</organism>
<dbReference type="EMBL" id="JAQNDM010000002">
    <property type="protein sequence ID" value="MDC0711904.1"/>
    <property type="molecule type" value="Genomic_DNA"/>
</dbReference>
<evidence type="ECO:0000313" key="4">
    <source>
        <dbReference type="EMBL" id="MDC0711904.1"/>
    </source>
</evidence>
<feature type="compositionally biased region" description="Low complexity" evidence="3">
    <location>
        <begin position="62"/>
        <end position="79"/>
    </location>
</feature>
<dbReference type="PANTHER" id="PTHR10502">
    <property type="entry name" value="ANNEXIN"/>
    <property type="match status" value="1"/>
</dbReference>
<name>A0ABT5DE92_9BACT</name>
<dbReference type="SMART" id="SM00335">
    <property type="entry name" value="ANX"/>
    <property type="match status" value="2"/>
</dbReference>
<feature type="compositionally biased region" description="Low complexity" evidence="3">
    <location>
        <begin position="30"/>
        <end position="49"/>
    </location>
</feature>
<dbReference type="InterPro" id="IPR018502">
    <property type="entry name" value="Annexin_repeat"/>
</dbReference>
<comment type="caution">
    <text evidence="4">The sequence shown here is derived from an EMBL/GenBank/DDBJ whole genome shotgun (WGS) entry which is preliminary data.</text>
</comment>
<keyword evidence="5" id="KW-1185">Reference proteome</keyword>
<evidence type="ECO:0000256" key="3">
    <source>
        <dbReference type="SAM" id="MobiDB-lite"/>
    </source>
</evidence>
<accession>A0ABT5DE92</accession>
<comment type="similarity">
    <text evidence="1">Belongs to the annexin family.</text>
</comment>
<feature type="compositionally biased region" description="Low complexity" evidence="3">
    <location>
        <begin position="10"/>
        <end position="19"/>
    </location>
</feature>
<gene>
    <name evidence="4" type="ORF">POL68_25780</name>
</gene>
<proteinExistence type="inferred from homology"/>
<feature type="compositionally biased region" description="Basic and acidic residues" evidence="3">
    <location>
        <begin position="20"/>
        <end position="29"/>
    </location>
</feature>
<evidence type="ECO:0000256" key="2">
    <source>
        <dbReference type="ARBA" id="ARBA00022737"/>
    </source>
</evidence>